<gene>
    <name evidence="14" type="ORF">DTER00134_LOCUS11697</name>
</gene>
<dbReference type="EMBL" id="HBIP01019688">
    <property type="protein sequence ID" value="CAE0496624.1"/>
    <property type="molecule type" value="Transcribed_RNA"/>
</dbReference>
<dbReference type="GO" id="GO:0003919">
    <property type="term" value="F:FMN adenylyltransferase activity"/>
    <property type="evidence" value="ECO:0007669"/>
    <property type="project" value="UniProtKB-EC"/>
</dbReference>
<dbReference type="PANTHER" id="PTHR23293">
    <property type="entry name" value="FAD SYNTHETASE-RELATED FMN ADENYLYLTRANSFERASE"/>
    <property type="match status" value="1"/>
</dbReference>
<dbReference type="SUPFAM" id="SSF52402">
    <property type="entry name" value="Adenine nucleotide alpha hydrolases-like"/>
    <property type="match status" value="1"/>
</dbReference>
<dbReference type="InterPro" id="IPR056596">
    <property type="entry name" value="FLAD1_M"/>
</dbReference>
<dbReference type="Pfam" id="PF00994">
    <property type="entry name" value="MoCF_biosynth"/>
    <property type="match status" value="1"/>
</dbReference>
<evidence type="ECO:0000256" key="6">
    <source>
        <dbReference type="ARBA" id="ARBA00022695"/>
    </source>
</evidence>
<reference evidence="14" key="1">
    <citation type="submission" date="2021-01" db="EMBL/GenBank/DDBJ databases">
        <authorList>
            <person name="Corre E."/>
            <person name="Pelletier E."/>
            <person name="Niang G."/>
            <person name="Scheremetjew M."/>
            <person name="Finn R."/>
            <person name="Kale V."/>
            <person name="Holt S."/>
            <person name="Cochrane G."/>
            <person name="Meng A."/>
            <person name="Brown T."/>
            <person name="Cohen L."/>
        </authorList>
    </citation>
    <scope>NUCLEOTIDE SEQUENCE</scope>
    <source>
        <strain evidence="14">CCMP1320</strain>
    </source>
</reference>
<evidence type="ECO:0000256" key="12">
    <source>
        <dbReference type="ARBA" id="ARBA00049494"/>
    </source>
</evidence>
<evidence type="ECO:0000256" key="8">
    <source>
        <dbReference type="ARBA" id="ARBA00022827"/>
    </source>
</evidence>
<dbReference type="Gene3D" id="3.40.980.10">
    <property type="entry name" value="MoaB/Mog-like domain"/>
    <property type="match status" value="1"/>
</dbReference>
<dbReference type="PANTHER" id="PTHR23293:SF9">
    <property type="entry name" value="FAD SYNTHASE"/>
    <property type="match status" value="1"/>
</dbReference>
<keyword evidence="5" id="KW-0808">Transferase</keyword>
<proteinExistence type="predicted"/>
<keyword evidence="9" id="KW-0067">ATP-binding</keyword>
<dbReference type="CDD" id="cd00885">
    <property type="entry name" value="cinA"/>
    <property type="match status" value="1"/>
</dbReference>
<dbReference type="Pfam" id="PF24102">
    <property type="entry name" value="FLAD1_M"/>
    <property type="match status" value="1"/>
</dbReference>
<sequence length="515" mass="56116">MTPSPPASLLQQKVDKAVALLRRTLALYSPEQVAFSFNGGKDSTVLLQLLLTAVGGNKETGLKGIKSFIFTRKDDFPELLQFVAETNAQYSLGLEFMDSADFKAGLESYLSKTGVKAIVLGTRKDDPNAGDQQVFCPSSDGWPPFMRVNPIFDWTYHDVWTYLRSIEAPYCSLYDHGYTSLGGMNNTSPNRSLMRGDGSFSPAYLLGEAALERAGRASFQLPRPLPPNNMGRLAAPTSHPIKEHEGFTAALVIVGDELLSGKVSDTNTTFLCQELRSIGCEVVRVAIVQDNVEAIAEEVRRHSQVDVLITSGGVGPTLDDVTMEGISSALGRPAEQDPILQGRLCAVFGPDITPNHLKMAVAPSGCTTVIDVPGNKFPLVKAGENIYVLPGVPHLLRQKWQVVKDLLLKARPAEPFLNKIFRLSLYDETKIANALNQVHKENSSSGVNVGSYPVSDQTDGAKILVSLDCKKQDALEGASARMRELLPPGSIISEQQDVRSLDMRARHLVEKKNSH</sequence>
<keyword evidence="7" id="KW-0547">Nucleotide-binding</keyword>
<evidence type="ECO:0000256" key="7">
    <source>
        <dbReference type="ARBA" id="ARBA00022741"/>
    </source>
</evidence>
<dbReference type="GO" id="GO:0005524">
    <property type="term" value="F:ATP binding"/>
    <property type="evidence" value="ECO:0007669"/>
    <property type="project" value="UniProtKB-KW"/>
</dbReference>
<evidence type="ECO:0000256" key="10">
    <source>
        <dbReference type="ARBA" id="ARBA00031145"/>
    </source>
</evidence>
<keyword evidence="3" id="KW-0285">Flavoprotein</keyword>
<evidence type="ECO:0000256" key="9">
    <source>
        <dbReference type="ARBA" id="ARBA00022840"/>
    </source>
</evidence>
<dbReference type="InterPro" id="IPR014729">
    <property type="entry name" value="Rossmann-like_a/b/a_fold"/>
</dbReference>
<evidence type="ECO:0000256" key="2">
    <source>
        <dbReference type="ARBA" id="ARBA00012393"/>
    </source>
</evidence>
<evidence type="ECO:0000256" key="5">
    <source>
        <dbReference type="ARBA" id="ARBA00022679"/>
    </source>
</evidence>
<dbReference type="Pfam" id="PF01507">
    <property type="entry name" value="PAPS_reduct"/>
    <property type="match status" value="2"/>
</dbReference>
<evidence type="ECO:0000256" key="1">
    <source>
        <dbReference type="ARBA" id="ARBA00004726"/>
    </source>
</evidence>
<dbReference type="CDD" id="cd23948">
    <property type="entry name" value="FAD_synthase"/>
    <property type="match status" value="1"/>
</dbReference>
<evidence type="ECO:0000256" key="11">
    <source>
        <dbReference type="ARBA" id="ARBA00031871"/>
    </source>
</evidence>
<comment type="catalytic activity">
    <reaction evidence="12">
        <text>FMN + ATP + H(+) = FAD + diphosphate</text>
        <dbReference type="Rhea" id="RHEA:17237"/>
        <dbReference type="ChEBI" id="CHEBI:15378"/>
        <dbReference type="ChEBI" id="CHEBI:30616"/>
        <dbReference type="ChEBI" id="CHEBI:33019"/>
        <dbReference type="ChEBI" id="CHEBI:57692"/>
        <dbReference type="ChEBI" id="CHEBI:58210"/>
        <dbReference type="EC" id="2.7.7.2"/>
    </reaction>
</comment>
<dbReference type="InterPro" id="IPR002500">
    <property type="entry name" value="PAPS_reduct_dom"/>
</dbReference>
<dbReference type="GO" id="GO:0006747">
    <property type="term" value="P:FAD biosynthetic process"/>
    <property type="evidence" value="ECO:0007669"/>
    <property type="project" value="TreeGrafter"/>
</dbReference>
<evidence type="ECO:0000313" key="14">
    <source>
        <dbReference type="EMBL" id="CAE0496624.1"/>
    </source>
</evidence>
<keyword evidence="8" id="KW-0274">FAD</keyword>
<evidence type="ECO:0000256" key="4">
    <source>
        <dbReference type="ARBA" id="ARBA00022643"/>
    </source>
</evidence>
<dbReference type="AlphaFoldDB" id="A0A7S3QYH2"/>
<dbReference type="SMART" id="SM00852">
    <property type="entry name" value="MoCF_biosynth"/>
    <property type="match status" value="1"/>
</dbReference>
<dbReference type="SUPFAM" id="SSF53218">
    <property type="entry name" value="Molybdenum cofactor biosynthesis proteins"/>
    <property type="match status" value="1"/>
</dbReference>
<evidence type="ECO:0000256" key="3">
    <source>
        <dbReference type="ARBA" id="ARBA00022630"/>
    </source>
</evidence>
<dbReference type="InterPro" id="IPR001453">
    <property type="entry name" value="MoaB/Mog_dom"/>
</dbReference>
<evidence type="ECO:0000259" key="13">
    <source>
        <dbReference type="SMART" id="SM00852"/>
    </source>
</evidence>
<dbReference type="Gene3D" id="3.40.50.620">
    <property type="entry name" value="HUPs"/>
    <property type="match status" value="1"/>
</dbReference>
<dbReference type="EC" id="2.7.7.2" evidence="2"/>
<accession>A0A7S3QYH2</accession>
<keyword evidence="4" id="KW-0288">FMN</keyword>
<comment type="pathway">
    <text evidence="1">Cofactor biosynthesis; FAD biosynthesis; FAD from FMN: step 1/1.</text>
</comment>
<protein>
    <recommendedName>
        <fullName evidence="2">FAD synthase</fullName>
        <ecNumber evidence="2">2.7.7.2</ecNumber>
    </recommendedName>
    <alternativeName>
        <fullName evidence="10">FAD pyrophosphorylase</fullName>
    </alternativeName>
    <alternativeName>
        <fullName evidence="11">FMN adenylyltransferase</fullName>
    </alternativeName>
</protein>
<dbReference type="InterPro" id="IPR036425">
    <property type="entry name" value="MoaB/Mog-like_dom_sf"/>
</dbReference>
<name>A0A7S3QYH2_DUNTE</name>
<organism evidence="14">
    <name type="scientific">Dunaliella tertiolecta</name>
    <name type="common">Green alga</name>
    <dbReference type="NCBI Taxonomy" id="3047"/>
    <lineage>
        <taxon>Eukaryota</taxon>
        <taxon>Viridiplantae</taxon>
        <taxon>Chlorophyta</taxon>
        <taxon>core chlorophytes</taxon>
        <taxon>Chlorophyceae</taxon>
        <taxon>CS clade</taxon>
        <taxon>Chlamydomonadales</taxon>
        <taxon>Dunaliellaceae</taxon>
        <taxon>Dunaliella</taxon>
    </lineage>
</organism>
<feature type="domain" description="MoaB/Mog" evidence="13">
    <location>
        <begin position="250"/>
        <end position="410"/>
    </location>
</feature>
<keyword evidence="6" id="KW-0548">Nucleotidyltransferase</keyword>